<comment type="caution">
    <text evidence="3">The sequence shown here is derived from an EMBL/GenBank/DDBJ whole genome shotgun (WGS) entry which is preliminary data.</text>
</comment>
<organism evidence="3 4">
    <name type="scientific">Owenia fusiformis</name>
    <name type="common">Polychaete worm</name>
    <dbReference type="NCBI Taxonomy" id="6347"/>
    <lineage>
        <taxon>Eukaryota</taxon>
        <taxon>Metazoa</taxon>
        <taxon>Spiralia</taxon>
        <taxon>Lophotrochozoa</taxon>
        <taxon>Annelida</taxon>
        <taxon>Polychaeta</taxon>
        <taxon>Sedentaria</taxon>
        <taxon>Canalipalpata</taxon>
        <taxon>Sabellida</taxon>
        <taxon>Oweniida</taxon>
        <taxon>Oweniidae</taxon>
        <taxon>Owenia</taxon>
    </lineage>
</organism>
<dbReference type="AlphaFoldDB" id="A0A8S4PEN4"/>
<proteinExistence type="predicted"/>
<feature type="coiled-coil region" evidence="1">
    <location>
        <begin position="47"/>
        <end position="74"/>
    </location>
</feature>
<feature type="compositionally biased region" description="Basic and acidic residues" evidence="2">
    <location>
        <begin position="169"/>
        <end position="185"/>
    </location>
</feature>
<accession>A0A8S4PEN4</accession>
<protein>
    <submittedName>
        <fullName evidence="3">Uncharacterized protein</fullName>
    </submittedName>
</protein>
<sequence>MVEGQLQDQLSVFGNIEEAQKKQFDNIRETQQRQTHSRSRIAEQIEENRHMQQIREEQQQIREEKRQIRGEKKEYLLQAILERLQSNTKAASTETKSNGVLYAGKAIDNDLYVTPSGARRGAQWSPPLSMSRVQHNEECFTPELPTPERRPWKLERRDRFYTTPTHPPAGRDQRDPTGIHCKQEDVCASESKYATQEIVGPRKGHVQRNHESE</sequence>
<keyword evidence="4" id="KW-1185">Reference proteome</keyword>
<evidence type="ECO:0000313" key="4">
    <source>
        <dbReference type="Proteomes" id="UP000749559"/>
    </source>
</evidence>
<name>A0A8S4PEN4_OWEFU</name>
<evidence type="ECO:0000256" key="1">
    <source>
        <dbReference type="SAM" id="Coils"/>
    </source>
</evidence>
<dbReference type="EMBL" id="CAIIXF020000007">
    <property type="protein sequence ID" value="CAH1789626.1"/>
    <property type="molecule type" value="Genomic_DNA"/>
</dbReference>
<dbReference type="Proteomes" id="UP000749559">
    <property type="component" value="Unassembled WGS sequence"/>
</dbReference>
<feature type="non-terminal residue" evidence="3">
    <location>
        <position position="213"/>
    </location>
</feature>
<keyword evidence="1" id="KW-0175">Coiled coil</keyword>
<evidence type="ECO:0000256" key="2">
    <source>
        <dbReference type="SAM" id="MobiDB-lite"/>
    </source>
</evidence>
<gene>
    <name evidence="3" type="ORF">OFUS_LOCUS14952</name>
</gene>
<feature type="region of interest" description="Disordered" evidence="2">
    <location>
        <begin position="160"/>
        <end position="213"/>
    </location>
</feature>
<reference evidence="3" key="1">
    <citation type="submission" date="2022-03" db="EMBL/GenBank/DDBJ databases">
        <authorList>
            <person name="Martin C."/>
        </authorList>
    </citation>
    <scope>NUCLEOTIDE SEQUENCE</scope>
</reference>
<evidence type="ECO:0000313" key="3">
    <source>
        <dbReference type="EMBL" id="CAH1789626.1"/>
    </source>
</evidence>